<evidence type="ECO:0000313" key="3">
    <source>
        <dbReference type="Proteomes" id="UP001501243"/>
    </source>
</evidence>
<evidence type="ECO:0000313" key="2">
    <source>
        <dbReference type="EMBL" id="GAA4500861.1"/>
    </source>
</evidence>
<accession>A0ABP8QCP1</accession>
<comment type="caution">
    <text evidence="2">The sequence shown here is derived from an EMBL/GenBank/DDBJ whole genome shotgun (WGS) entry which is preliminary data.</text>
</comment>
<organism evidence="2 3">
    <name type="scientific">Hymenobacter ginsengisoli</name>
    <dbReference type="NCBI Taxonomy" id="1051626"/>
    <lineage>
        <taxon>Bacteria</taxon>
        <taxon>Pseudomonadati</taxon>
        <taxon>Bacteroidota</taxon>
        <taxon>Cytophagia</taxon>
        <taxon>Cytophagales</taxon>
        <taxon>Hymenobacteraceae</taxon>
        <taxon>Hymenobacter</taxon>
    </lineage>
</organism>
<dbReference type="Proteomes" id="UP001501243">
    <property type="component" value="Unassembled WGS sequence"/>
</dbReference>
<feature type="transmembrane region" description="Helical" evidence="1">
    <location>
        <begin position="24"/>
        <end position="46"/>
    </location>
</feature>
<evidence type="ECO:0000256" key="1">
    <source>
        <dbReference type="SAM" id="Phobius"/>
    </source>
</evidence>
<keyword evidence="1" id="KW-0812">Transmembrane</keyword>
<gene>
    <name evidence="2" type="ORF">GCM10023172_21830</name>
</gene>
<sequence>MLAAALVATEYAVVHRVDFSQHPALPPAVACDLLVVLPGLFYLLIVRRYQLPLSTLAVALGGGLALSHWLLPTATLPLMAWAGRLAAVAEVATIGYAGVRARRVWRGYQAARLQSPDFIENLHHAAEPVLGRFTAAIVTEVAVLRYAVLGPWASPEVSANGVVFTTYRQSGFPALLATFAGLSLVEMAAVHLVVGHWWPVAAWWLTGLSIYPLLWLWAHGQAVRCRPVVLSADTLAVRVGLMWRLTLAREQVLRAEPLTEAPAQAPGLLNTARLLLTPPNLLLTLATPQPVRGLYGLRRTVRYLAIYVDNPAELRQQLASPRA</sequence>
<keyword evidence="1" id="KW-1133">Transmembrane helix</keyword>
<dbReference type="EMBL" id="BAABGQ010000006">
    <property type="protein sequence ID" value="GAA4500861.1"/>
    <property type="molecule type" value="Genomic_DNA"/>
</dbReference>
<name>A0ABP8QCP1_9BACT</name>
<feature type="transmembrane region" description="Helical" evidence="1">
    <location>
        <begin position="78"/>
        <end position="99"/>
    </location>
</feature>
<keyword evidence="1" id="KW-0472">Membrane</keyword>
<feature type="transmembrane region" description="Helical" evidence="1">
    <location>
        <begin position="174"/>
        <end position="194"/>
    </location>
</feature>
<feature type="transmembrane region" description="Helical" evidence="1">
    <location>
        <begin position="200"/>
        <end position="218"/>
    </location>
</feature>
<proteinExistence type="predicted"/>
<protein>
    <submittedName>
        <fullName evidence="2">Uncharacterized protein</fullName>
    </submittedName>
</protein>
<keyword evidence="3" id="KW-1185">Reference proteome</keyword>
<feature type="transmembrane region" description="Helical" evidence="1">
    <location>
        <begin position="53"/>
        <end position="72"/>
    </location>
</feature>
<reference evidence="3" key="1">
    <citation type="journal article" date="2019" name="Int. J. Syst. Evol. Microbiol.">
        <title>The Global Catalogue of Microorganisms (GCM) 10K type strain sequencing project: providing services to taxonomists for standard genome sequencing and annotation.</title>
        <authorList>
            <consortium name="The Broad Institute Genomics Platform"/>
            <consortium name="The Broad Institute Genome Sequencing Center for Infectious Disease"/>
            <person name="Wu L."/>
            <person name="Ma J."/>
        </authorList>
    </citation>
    <scope>NUCLEOTIDE SEQUENCE [LARGE SCALE GENOMIC DNA]</scope>
    <source>
        <strain evidence="3">JCM 17841</strain>
    </source>
</reference>